<keyword evidence="1" id="KW-1133">Transmembrane helix</keyword>
<keyword evidence="1" id="KW-0812">Transmembrane</keyword>
<sequence>MRRALSRPDMRKVVAAVRRADVRRALSAVKKPDMRHALTAVRNFYGANPLHLLALIGCFALAGYAALQAGADGKWPVMLAWFAAAVIGHDLLAFPLYALADRSLAGALHALWPRHATTAPLVPAVNHIRVPALGTGLLFLIFFPGIIQQGRQSYQAATGRTQEPYLGRWLLLVAAMFAISAVIYAVRLGRALHHRRRMARRDLG</sequence>
<evidence type="ECO:0000313" key="3">
    <source>
        <dbReference type="Proteomes" id="UP000316096"/>
    </source>
</evidence>
<name>A0A543CHQ5_9ACTN</name>
<dbReference type="EMBL" id="VFOZ01000001">
    <property type="protein sequence ID" value="TQL96634.1"/>
    <property type="molecule type" value="Genomic_DNA"/>
</dbReference>
<proteinExistence type="predicted"/>
<organism evidence="2 3">
    <name type="scientific">Actinoallomurus bryophytorum</name>
    <dbReference type="NCBI Taxonomy" id="1490222"/>
    <lineage>
        <taxon>Bacteria</taxon>
        <taxon>Bacillati</taxon>
        <taxon>Actinomycetota</taxon>
        <taxon>Actinomycetes</taxon>
        <taxon>Streptosporangiales</taxon>
        <taxon>Thermomonosporaceae</taxon>
        <taxon>Actinoallomurus</taxon>
    </lineage>
</organism>
<feature type="transmembrane region" description="Helical" evidence="1">
    <location>
        <begin position="44"/>
        <end position="67"/>
    </location>
</feature>
<dbReference type="Proteomes" id="UP000316096">
    <property type="component" value="Unassembled WGS sequence"/>
</dbReference>
<reference evidence="2 3" key="1">
    <citation type="submission" date="2019-06" db="EMBL/GenBank/DDBJ databases">
        <title>Sequencing the genomes of 1000 actinobacteria strains.</title>
        <authorList>
            <person name="Klenk H.-P."/>
        </authorList>
    </citation>
    <scope>NUCLEOTIDE SEQUENCE [LARGE SCALE GENOMIC DNA]</scope>
    <source>
        <strain evidence="2 3">DSM 102200</strain>
    </source>
</reference>
<keyword evidence="3" id="KW-1185">Reference proteome</keyword>
<accession>A0A543CHQ5</accession>
<comment type="caution">
    <text evidence="2">The sequence shown here is derived from an EMBL/GenBank/DDBJ whole genome shotgun (WGS) entry which is preliminary data.</text>
</comment>
<feature type="transmembrane region" description="Helical" evidence="1">
    <location>
        <begin position="167"/>
        <end position="188"/>
    </location>
</feature>
<keyword evidence="1" id="KW-0472">Membrane</keyword>
<dbReference type="AlphaFoldDB" id="A0A543CHQ5"/>
<protein>
    <submittedName>
        <fullName evidence="2">Uncharacterized protein</fullName>
    </submittedName>
</protein>
<gene>
    <name evidence="2" type="ORF">FB559_2174</name>
</gene>
<evidence type="ECO:0000256" key="1">
    <source>
        <dbReference type="SAM" id="Phobius"/>
    </source>
</evidence>
<evidence type="ECO:0000313" key="2">
    <source>
        <dbReference type="EMBL" id="TQL96634.1"/>
    </source>
</evidence>
<feature type="transmembrane region" description="Helical" evidence="1">
    <location>
        <begin position="121"/>
        <end position="147"/>
    </location>
</feature>
<feature type="transmembrane region" description="Helical" evidence="1">
    <location>
        <begin position="79"/>
        <end position="100"/>
    </location>
</feature>